<dbReference type="EMBL" id="JBBPFD010000707">
    <property type="protein sequence ID" value="KAK7877260.1"/>
    <property type="molecule type" value="Genomic_DNA"/>
</dbReference>
<gene>
    <name evidence="1" type="ORF">WMY93_032035</name>
</gene>
<keyword evidence="2" id="KW-1185">Reference proteome</keyword>
<evidence type="ECO:0000313" key="1">
    <source>
        <dbReference type="EMBL" id="KAK7877260.1"/>
    </source>
</evidence>
<dbReference type="Proteomes" id="UP001460270">
    <property type="component" value="Unassembled WGS sequence"/>
</dbReference>
<accession>A0AAW0MDN0</accession>
<reference evidence="2" key="1">
    <citation type="submission" date="2024-04" db="EMBL/GenBank/DDBJ databases">
        <title>Salinicola lusitanus LLJ914,a marine bacterium isolated from the Okinawa Trough.</title>
        <authorList>
            <person name="Li J."/>
        </authorList>
    </citation>
    <scope>NUCLEOTIDE SEQUENCE [LARGE SCALE GENOMIC DNA]</scope>
</reference>
<name>A0AAW0MDN0_9GOBI</name>
<dbReference type="AlphaFoldDB" id="A0AAW0MDN0"/>
<comment type="caution">
    <text evidence="1">The sequence shown here is derived from an EMBL/GenBank/DDBJ whole genome shotgun (WGS) entry which is preliminary data.</text>
</comment>
<evidence type="ECO:0000313" key="2">
    <source>
        <dbReference type="Proteomes" id="UP001460270"/>
    </source>
</evidence>
<proteinExistence type="predicted"/>
<organism evidence="1 2">
    <name type="scientific">Mugilogobius chulae</name>
    <name type="common">yellowstripe goby</name>
    <dbReference type="NCBI Taxonomy" id="88201"/>
    <lineage>
        <taxon>Eukaryota</taxon>
        <taxon>Metazoa</taxon>
        <taxon>Chordata</taxon>
        <taxon>Craniata</taxon>
        <taxon>Vertebrata</taxon>
        <taxon>Euteleostomi</taxon>
        <taxon>Actinopterygii</taxon>
        <taxon>Neopterygii</taxon>
        <taxon>Teleostei</taxon>
        <taxon>Neoteleostei</taxon>
        <taxon>Acanthomorphata</taxon>
        <taxon>Gobiaria</taxon>
        <taxon>Gobiiformes</taxon>
        <taxon>Gobioidei</taxon>
        <taxon>Gobiidae</taxon>
        <taxon>Gobionellinae</taxon>
        <taxon>Mugilogobius</taxon>
    </lineage>
</organism>
<sequence length="123" mass="13512">MTARVSPDKNINLRVSLVSPLSLVLWFRVGIGAGLPGWPGVTSGPRVLDMQVLLTRADAEQKVSLQLGLDRQQLEQGILCTRLLSLDLCGKSTALHLNTVMTKNCKQLLQTQNPQEGTREHVK</sequence>
<protein>
    <submittedName>
        <fullName evidence="1">Uncharacterized protein</fullName>
    </submittedName>
</protein>